<dbReference type="KEGG" id="edi:EDI_034460"/>
<dbReference type="RefSeq" id="XP_001738406.1">
    <property type="nucleotide sequence ID" value="XM_001738354.1"/>
</dbReference>
<gene>
    <name evidence="2" type="ORF">EDI_034460</name>
</gene>
<dbReference type="AlphaFoldDB" id="B0EJM8"/>
<protein>
    <recommendedName>
        <fullName evidence="1">TLDc domain-containing protein</fullName>
    </recommendedName>
</protein>
<accession>B0EJM8</accession>
<dbReference type="Proteomes" id="UP000008076">
    <property type="component" value="Unassembled WGS sequence"/>
</dbReference>
<reference evidence="3" key="1">
    <citation type="submission" date="2007-12" db="EMBL/GenBank/DDBJ databases">
        <title>Annotation of Entamoeba dispar SAW760.</title>
        <authorList>
            <person name="Lorenzi H."/>
            <person name="Inman J."/>
            <person name="Schobel S."/>
            <person name="Amedeo P."/>
            <person name="Caler E."/>
        </authorList>
    </citation>
    <scope>NUCLEOTIDE SEQUENCE [LARGE SCALE GENOMIC DNA]</scope>
    <source>
        <strain evidence="3">ATCC PRA-260 / SAW760</strain>
    </source>
</reference>
<evidence type="ECO:0000313" key="3">
    <source>
        <dbReference type="Proteomes" id="UP000008076"/>
    </source>
</evidence>
<evidence type="ECO:0000313" key="2">
    <source>
        <dbReference type="EMBL" id="EDR25273.1"/>
    </source>
</evidence>
<name>B0EJM8_ENTDS</name>
<dbReference type="OMA" id="CTMNISN"/>
<keyword evidence="3" id="KW-1185">Reference proteome</keyword>
<dbReference type="InterPro" id="IPR006571">
    <property type="entry name" value="TLDc_dom"/>
</dbReference>
<dbReference type="Pfam" id="PF07534">
    <property type="entry name" value="TLD"/>
    <property type="match status" value="1"/>
</dbReference>
<dbReference type="eggNOG" id="ENOG502RBVD">
    <property type="taxonomic scope" value="Eukaryota"/>
</dbReference>
<organism evidence="3">
    <name type="scientific">Entamoeba dispar (strain ATCC PRA-260 / SAW760)</name>
    <dbReference type="NCBI Taxonomy" id="370354"/>
    <lineage>
        <taxon>Eukaryota</taxon>
        <taxon>Amoebozoa</taxon>
        <taxon>Evosea</taxon>
        <taxon>Archamoebae</taxon>
        <taxon>Mastigamoebida</taxon>
        <taxon>Entamoebidae</taxon>
        <taxon>Entamoeba</taxon>
    </lineage>
</organism>
<dbReference type="EMBL" id="DS549580">
    <property type="protein sequence ID" value="EDR25273.1"/>
    <property type="molecule type" value="Genomic_DNA"/>
</dbReference>
<evidence type="ECO:0000259" key="1">
    <source>
        <dbReference type="Pfam" id="PF07534"/>
    </source>
</evidence>
<dbReference type="OrthoDB" id="26679at2759"/>
<sequence>MSQQPAPPQPIPGIPTNCTMNISNSFVISYLNNQGVINLSGNHSQDAQNLLSGIKQKEVQNKAQTTKETEIHQTVNQEKNSQNSCDYQNISEINEMKESSQPVEEEHLHGSDPELSTVTSILKSMESDLTALIKKEKTITETVNQLTESKKTLKSPSQVQDLHEQVESNEKMLEKVSSEFGRLKSFSVSMSEMVRPQSRTNGHTQDCQITTKIPSLEEIEVQPVIGQLKFQKKIVEWTNMRNYRILYRSSKDGLSARSLNARICGRSNILIIVLTTKGYVFGSFSSIQIPPPPRLGDLHVGADPNFFVYSFQNPFNTEPLKILKKNSQTSMKIYCNKEQSYVIGCDCCFYIRSNCPCHVPSNFCDNYNEPSGKGNLLFVNCVYPEKFALQELLAVELSD</sequence>
<proteinExistence type="predicted"/>
<dbReference type="VEuPathDB" id="AmoebaDB:EDI_034460"/>
<feature type="domain" description="TLDc" evidence="1">
    <location>
        <begin position="236"/>
        <end position="370"/>
    </location>
</feature>
<dbReference type="GeneID" id="5883485"/>